<evidence type="ECO:0000313" key="7">
    <source>
        <dbReference type="Proteomes" id="UP000019763"/>
    </source>
</evidence>
<evidence type="ECO:0000256" key="1">
    <source>
        <dbReference type="ARBA" id="ARBA00005775"/>
    </source>
</evidence>
<feature type="compositionally biased region" description="Basic and acidic residues" evidence="4">
    <location>
        <begin position="494"/>
        <end position="504"/>
    </location>
</feature>
<dbReference type="EMBL" id="AFNH02000050">
    <property type="protein sequence ID" value="EZG87591.1"/>
    <property type="molecule type" value="Genomic_DNA"/>
</dbReference>
<comment type="similarity">
    <text evidence="1">Belongs to the eukaryotic initiation factor 4G family.</text>
</comment>
<dbReference type="RefSeq" id="XP_011128644.1">
    <property type="nucleotide sequence ID" value="XM_011130342.1"/>
</dbReference>
<dbReference type="GO" id="GO:0003743">
    <property type="term" value="F:translation initiation factor activity"/>
    <property type="evidence" value="ECO:0007669"/>
    <property type="project" value="UniProtKB-KW"/>
</dbReference>
<sequence length="773" mass="83807">MTNPASEENKSTTPFQFDASAPSFVPRAQRAVPSPISAEPAELSRSFSWAQRAKHGGTAATPTSGLGATLKSKSVVDKKGADKHSTDKHSTDKHSTDKHGADKHVADKTLSDKTLSDKTLSDKTLSDKTLSDKTVSDKTVSDKNEKKSTEKRSNDKRSMDKRSVDRKSNERRSNDRRPAEKKAEDKAEMTGLESEAAAASSVGSTRQTMAEIIRPPVTLAKLDDKLAAAKLATAKAEQGKKKAAADKAAADKAAADKAAADKATVDKAAAEKATADKAAAADKTTAAGKSGAADKLSADKLSADKSVADKSVGSSEKTQPASEDLDERVVVAAAKEDASTVRDAAKEIPAKEPSTPTAGRWNAAARDGMKRTESRTESRAESRAEVRTEVRGVEGRGEGVRRAGKLAAVAAATEPARYSYGVESMLELRGLPECQTLKVKPGMEWILASTGASGDRSLNTLLEYRSSRNTESGKFQVPAAIARKVPSSTGGQDDWSRRKKEELMRTSSAQKSLAHATSRASLPEVPEDSWQVQQQKAKDAGDRGVKVIRRLRAQLNKMTPKTYDSIFKAILDIGIDNVSEAEAFVNIIFEKAITNHNYIDMYADLCGSLELELQQRGVFCSANKDGPDFKRLLIQTCQNTFQLYLGTDFVAPETADEEEAFELLLNHKKKMKGNLMFVACLAQSQLVQPKILLLILNQTLDTRKSLQLEALASFLPSCAPAIAETKRAPAFFQYLERCKEAACDDNIEQRVRFLLQDAIEQIEKMGLNQRPQQ</sequence>
<feature type="compositionally biased region" description="Basic and acidic residues" evidence="4">
    <location>
        <begin position="237"/>
        <end position="275"/>
    </location>
</feature>
<feature type="compositionally biased region" description="Polar residues" evidence="4">
    <location>
        <begin position="312"/>
        <end position="321"/>
    </location>
</feature>
<dbReference type="Proteomes" id="UP000019763">
    <property type="component" value="Unassembled WGS sequence"/>
</dbReference>
<feature type="compositionally biased region" description="Low complexity" evidence="4">
    <location>
        <begin position="276"/>
        <end position="295"/>
    </location>
</feature>
<accession>A0A023BD62</accession>
<feature type="compositionally biased region" description="Basic and acidic residues" evidence="4">
    <location>
        <begin position="296"/>
        <end position="308"/>
    </location>
</feature>
<evidence type="ECO:0000313" key="6">
    <source>
        <dbReference type="EMBL" id="EZG87591.1"/>
    </source>
</evidence>
<evidence type="ECO:0000256" key="3">
    <source>
        <dbReference type="ARBA" id="ARBA00022917"/>
    </source>
</evidence>
<proteinExistence type="inferred from homology"/>
<comment type="caution">
    <text evidence="6">The sequence shown here is derived from an EMBL/GenBank/DDBJ whole genome shotgun (WGS) entry which is preliminary data.</text>
</comment>
<feature type="region of interest" description="Disordered" evidence="4">
    <location>
        <begin position="483"/>
        <end position="529"/>
    </location>
</feature>
<gene>
    <name evidence="6" type="ORF">GNI_006580</name>
</gene>
<feature type="compositionally biased region" description="Basic and acidic residues" evidence="4">
    <location>
        <begin position="334"/>
        <end position="350"/>
    </location>
</feature>
<name>A0A023BD62_GRENI</name>
<reference evidence="6" key="1">
    <citation type="submission" date="2013-12" db="EMBL/GenBank/DDBJ databases">
        <authorList>
            <person name="Omoto C.K."/>
            <person name="Sibley D."/>
            <person name="Venepally P."/>
            <person name="Hadjithomas M."/>
            <person name="Karamycheva S."/>
            <person name="Brunk B."/>
            <person name="Roos D."/>
            <person name="Caler E."/>
            <person name="Lorenzi H."/>
        </authorList>
    </citation>
    <scope>NUCLEOTIDE SEQUENCE</scope>
</reference>
<feature type="compositionally biased region" description="Basic and acidic residues" evidence="4">
    <location>
        <begin position="74"/>
        <end position="188"/>
    </location>
</feature>
<dbReference type="OrthoDB" id="514777at2759"/>
<feature type="compositionally biased region" description="Polar residues" evidence="4">
    <location>
        <begin position="1"/>
        <end position="15"/>
    </location>
</feature>
<feature type="domain" description="MIF4G" evidence="5">
    <location>
        <begin position="548"/>
        <end position="766"/>
    </location>
</feature>
<keyword evidence="2" id="KW-0396">Initiation factor</keyword>
<feature type="region of interest" description="Disordered" evidence="4">
    <location>
        <begin position="232"/>
        <end position="399"/>
    </location>
</feature>
<evidence type="ECO:0000256" key="2">
    <source>
        <dbReference type="ARBA" id="ARBA00022540"/>
    </source>
</evidence>
<dbReference type="Gene3D" id="1.25.40.180">
    <property type="match status" value="1"/>
</dbReference>
<dbReference type="GeneID" id="22910506"/>
<dbReference type="VEuPathDB" id="CryptoDB:GNI_006580"/>
<dbReference type="SMART" id="SM00543">
    <property type="entry name" value="MIF4G"/>
    <property type="match status" value="1"/>
</dbReference>
<dbReference type="GO" id="GO:0003729">
    <property type="term" value="F:mRNA binding"/>
    <property type="evidence" value="ECO:0007669"/>
    <property type="project" value="TreeGrafter"/>
</dbReference>
<dbReference type="GO" id="GO:0016281">
    <property type="term" value="C:eukaryotic translation initiation factor 4F complex"/>
    <property type="evidence" value="ECO:0007669"/>
    <property type="project" value="TreeGrafter"/>
</dbReference>
<protein>
    <submittedName>
        <fullName evidence="6">MIF4G domain protein</fullName>
    </submittedName>
</protein>
<evidence type="ECO:0000256" key="4">
    <source>
        <dbReference type="SAM" id="MobiDB-lite"/>
    </source>
</evidence>
<dbReference type="AlphaFoldDB" id="A0A023BD62"/>
<feature type="compositionally biased region" description="Basic and acidic residues" evidence="4">
    <location>
        <begin position="367"/>
        <end position="399"/>
    </location>
</feature>
<dbReference type="InterPro" id="IPR003890">
    <property type="entry name" value="MIF4G-like_typ-3"/>
</dbReference>
<feature type="region of interest" description="Disordered" evidence="4">
    <location>
        <begin position="1"/>
        <end position="207"/>
    </location>
</feature>
<dbReference type="SUPFAM" id="SSF48371">
    <property type="entry name" value="ARM repeat"/>
    <property type="match status" value="1"/>
</dbReference>
<dbReference type="PANTHER" id="PTHR23253:SF9">
    <property type="entry name" value="EUKARYOTIC TRANSLATION INITIATION FACTOR 4 GAMMA 2"/>
    <property type="match status" value="1"/>
</dbReference>
<keyword evidence="7" id="KW-1185">Reference proteome</keyword>
<dbReference type="PANTHER" id="PTHR23253">
    <property type="entry name" value="EUKARYOTIC TRANSLATION INITIATION FACTOR 4 GAMMA"/>
    <property type="match status" value="1"/>
</dbReference>
<keyword evidence="3" id="KW-0648">Protein biosynthesis</keyword>
<dbReference type="eggNOG" id="KOG0401">
    <property type="taxonomic scope" value="Eukaryota"/>
</dbReference>
<dbReference type="InterPro" id="IPR016024">
    <property type="entry name" value="ARM-type_fold"/>
</dbReference>
<organism evidence="6 7">
    <name type="scientific">Gregarina niphandrodes</name>
    <name type="common">Septate eugregarine</name>
    <dbReference type="NCBI Taxonomy" id="110365"/>
    <lineage>
        <taxon>Eukaryota</taxon>
        <taxon>Sar</taxon>
        <taxon>Alveolata</taxon>
        <taxon>Apicomplexa</taxon>
        <taxon>Conoidasida</taxon>
        <taxon>Gregarinasina</taxon>
        <taxon>Eugregarinorida</taxon>
        <taxon>Gregarinidae</taxon>
        <taxon>Gregarina</taxon>
    </lineage>
</organism>
<evidence type="ECO:0000259" key="5">
    <source>
        <dbReference type="SMART" id="SM00543"/>
    </source>
</evidence>
<dbReference type="Pfam" id="PF02854">
    <property type="entry name" value="MIF4G"/>
    <property type="match status" value="1"/>
</dbReference>